<reference evidence="1 2" key="1">
    <citation type="submission" date="2015-12" db="EMBL/GenBank/DDBJ databases">
        <title>Bacillus cereus Group isolate.</title>
        <authorList>
            <person name="Kovac J."/>
        </authorList>
    </citation>
    <scope>NUCLEOTIDE SEQUENCE [LARGE SCALE GENOMIC DNA]</scope>
    <source>
        <strain evidence="1 2">FSL K6-0073</strain>
    </source>
</reference>
<dbReference type="EMBL" id="LOMO01000235">
    <property type="protein sequence ID" value="KXY30075.1"/>
    <property type="molecule type" value="Genomic_DNA"/>
</dbReference>
<comment type="caution">
    <text evidence="1">The sequence shown here is derived from an EMBL/GenBank/DDBJ whole genome shotgun (WGS) entry which is preliminary data.</text>
</comment>
<proteinExistence type="predicted"/>
<organism evidence="1 2">
    <name type="scientific">Bacillus cereus</name>
    <dbReference type="NCBI Taxonomy" id="1396"/>
    <lineage>
        <taxon>Bacteria</taxon>
        <taxon>Bacillati</taxon>
        <taxon>Bacillota</taxon>
        <taxon>Bacilli</taxon>
        <taxon>Bacillales</taxon>
        <taxon>Bacillaceae</taxon>
        <taxon>Bacillus</taxon>
        <taxon>Bacillus cereus group</taxon>
    </lineage>
</organism>
<dbReference type="RefSeq" id="WP_061664054.1">
    <property type="nucleotide sequence ID" value="NZ_LOMO01000235.1"/>
</dbReference>
<accession>A0A9X0SLD5</accession>
<evidence type="ECO:0000313" key="2">
    <source>
        <dbReference type="Proteomes" id="UP000075476"/>
    </source>
</evidence>
<sequence>MENKKYLYRFYWDCGRSGYLEGLFVATEEEVSSVIGKEAYFGEVLGKHSEVYGEIEEGDITKVDISPEAVSEVSKHLGTEWSGFNPLEYINEDDE</sequence>
<name>A0A9X0SLD5_BACCE</name>
<evidence type="ECO:0000313" key="1">
    <source>
        <dbReference type="EMBL" id="KXY30075.1"/>
    </source>
</evidence>
<protein>
    <submittedName>
        <fullName evidence="1">Uncharacterized protein</fullName>
    </submittedName>
</protein>
<dbReference type="AlphaFoldDB" id="A0A9X0SLD5"/>
<gene>
    <name evidence="1" type="ORF">AT268_17360</name>
</gene>
<dbReference type="Proteomes" id="UP000075476">
    <property type="component" value="Unassembled WGS sequence"/>
</dbReference>